<evidence type="ECO:0000256" key="2">
    <source>
        <dbReference type="ARBA" id="ARBA00022448"/>
    </source>
</evidence>
<dbReference type="GO" id="GO:0005524">
    <property type="term" value="F:ATP binding"/>
    <property type="evidence" value="ECO:0007669"/>
    <property type="project" value="UniProtKB-KW"/>
</dbReference>
<dbReference type="SMART" id="SM00382">
    <property type="entry name" value="AAA"/>
    <property type="match status" value="1"/>
</dbReference>
<dbReference type="CDD" id="cd10147">
    <property type="entry name" value="Wzt_C-like"/>
    <property type="match status" value="1"/>
</dbReference>
<dbReference type="InterPro" id="IPR015860">
    <property type="entry name" value="ABC_transpr_TagH-like"/>
</dbReference>
<dbReference type="Proteomes" id="UP001652431">
    <property type="component" value="Unassembled WGS sequence"/>
</dbReference>
<comment type="similarity">
    <text evidence="1">Belongs to the ABC transporter superfamily.</text>
</comment>
<evidence type="ECO:0000256" key="1">
    <source>
        <dbReference type="ARBA" id="ARBA00005417"/>
    </source>
</evidence>
<dbReference type="InterPro" id="IPR003439">
    <property type="entry name" value="ABC_transporter-like_ATP-bd"/>
</dbReference>
<dbReference type="Pfam" id="PF00005">
    <property type="entry name" value="ABC_tran"/>
    <property type="match status" value="1"/>
</dbReference>
<dbReference type="SUPFAM" id="SSF52540">
    <property type="entry name" value="P-loop containing nucleoside triphosphate hydrolases"/>
    <property type="match status" value="1"/>
</dbReference>
<sequence>MENVMEEKEVVIRVRKLAKEYRLGVIGRDTLQHEIQSRWAKRRGKEDPNARIGQSHRVDGERFMALQDISFDIYKGERIGVIGANGAGKSTLFKLLARVTAPTEGAIGIKGRISSMLEVGTGFHGELTGRENIFLNGAILGMKRQEVEAKMEDIISFSECETFIDTPVKRYSSGMYVKLAFAVAAHLNSEILLMDEVLAVGDMRFQKKCLNKMAELSEDEQKTILYVSHNMETIRSLCNRCMVLDQGRLVYDGTPEEAIAKYLGEVVQMKLHYTYNTPADLRKVTGKLQIETLDIEGKNTFAASEGLQFWVGFQAKEKIEDLHIRLTLYDQEQQVIGSSISNSLGGYQKDTHARALLRFDTLMLPKGMYMAEMAAVEPLGEGRQFRHDWVEHAFAFEITEETFRQYQINWNARKWGNTIFPDIEVADRQQL</sequence>
<dbReference type="Pfam" id="PF14524">
    <property type="entry name" value="Wzt_C"/>
    <property type="match status" value="1"/>
</dbReference>
<organism evidence="6 7">
    <name type="scientific">Dorea acetigenes</name>
    <dbReference type="NCBI Taxonomy" id="2981787"/>
    <lineage>
        <taxon>Bacteria</taxon>
        <taxon>Bacillati</taxon>
        <taxon>Bacillota</taxon>
        <taxon>Clostridia</taxon>
        <taxon>Lachnospirales</taxon>
        <taxon>Lachnospiraceae</taxon>
        <taxon>Dorea</taxon>
    </lineage>
</organism>
<dbReference type="CDD" id="cd03220">
    <property type="entry name" value="ABC_KpsT_Wzt"/>
    <property type="match status" value="1"/>
</dbReference>
<keyword evidence="7" id="KW-1185">Reference proteome</keyword>
<evidence type="ECO:0000259" key="5">
    <source>
        <dbReference type="PROSITE" id="PS50893"/>
    </source>
</evidence>
<dbReference type="EMBL" id="JAOQJU010000013">
    <property type="protein sequence ID" value="MCU6687078.1"/>
    <property type="molecule type" value="Genomic_DNA"/>
</dbReference>
<comment type="caution">
    <text evidence="6">The sequence shown here is derived from an EMBL/GenBank/DDBJ whole genome shotgun (WGS) entry which is preliminary data.</text>
</comment>
<keyword evidence="2" id="KW-0813">Transport</keyword>
<evidence type="ECO:0000256" key="4">
    <source>
        <dbReference type="ARBA" id="ARBA00022840"/>
    </source>
</evidence>
<feature type="domain" description="ABC transporter" evidence="5">
    <location>
        <begin position="50"/>
        <end position="271"/>
    </location>
</feature>
<dbReference type="InterPro" id="IPR029439">
    <property type="entry name" value="Wzt_C"/>
</dbReference>
<name>A0ABT2RNT5_9FIRM</name>
<accession>A0ABT2RNT5</accession>
<evidence type="ECO:0000313" key="7">
    <source>
        <dbReference type="Proteomes" id="UP001652431"/>
    </source>
</evidence>
<dbReference type="RefSeq" id="WP_227193158.1">
    <property type="nucleotide sequence ID" value="NZ_JAOQJU010000013.1"/>
</dbReference>
<dbReference type="PROSITE" id="PS50893">
    <property type="entry name" value="ABC_TRANSPORTER_2"/>
    <property type="match status" value="1"/>
</dbReference>
<dbReference type="InterPro" id="IPR003593">
    <property type="entry name" value="AAA+_ATPase"/>
</dbReference>
<dbReference type="InterPro" id="IPR050683">
    <property type="entry name" value="Bact_Polysacc_Export_ATP-bd"/>
</dbReference>
<evidence type="ECO:0000313" key="6">
    <source>
        <dbReference type="EMBL" id="MCU6687078.1"/>
    </source>
</evidence>
<proteinExistence type="inferred from homology"/>
<dbReference type="PANTHER" id="PTHR46743">
    <property type="entry name" value="TEICHOIC ACIDS EXPORT ATP-BINDING PROTEIN TAGH"/>
    <property type="match status" value="1"/>
</dbReference>
<protein>
    <submittedName>
        <fullName evidence="6">ABC transporter ATP-binding protein</fullName>
    </submittedName>
</protein>
<evidence type="ECO:0000256" key="3">
    <source>
        <dbReference type="ARBA" id="ARBA00022741"/>
    </source>
</evidence>
<gene>
    <name evidence="6" type="ORF">OCV99_11055</name>
</gene>
<dbReference type="InterPro" id="IPR027417">
    <property type="entry name" value="P-loop_NTPase"/>
</dbReference>
<dbReference type="Gene3D" id="3.40.50.300">
    <property type="entry name" value="P-loop containing nucleotide triphosphate hydrolases"/>
    <property type="match status" value="1"/>
</dbReference>
<keyword evidence="4 6" id="KW-0067">ATP-binding</keyword>
<dbReference type="PANTHER" id="PTHR46743:SF2">
    <property type="entry name" value="TEICHOIC ACIDS EXPORT ATP-BINDING PROTEIN TAGH"/>
    <property type="match status" value="1"/>
</dbReference>
<reference evidence="6 7" key="1">
    <citation type="journal article" date="2021" name="ISME Commun">
        <title>Automated analysis of genomic sequences facilitates high-throughput and comprehensive description of bacteria.</title>
        <authorList>
            <person name="Hitch T.C.A."/>
        </authorList>
    </citation>
    <scope>NUCLEOTIDE SEQUENCE [LARGE SCALE GENOMIC DNA]</scope>
    <source>
        <strain evidence="6 7">Sanger_03</strain>
    </source>
</reference>
<dbReference type="Gene3D" id="2.70.50.60">
    <property type="entry name" value="abc- transporter (atp binding component) like domain"/>
    <property type="match status" value="1"/>
</dbReference>
<keyword evidence="3" id="KW-0547">Nucleotide-binding</keyword>